<gene>
    <name evidence="4" type="ORF">HMPREF9623_00543</name>
</gene>
<dbReference type="InterPro" id="IPR021744">
    <property type="entry name" value="CbiG_N"/>
</dbReference>
<dbReference type="SUPFAM" id="SSF52540">
    <property type="entry name" value="P-loop containing nucleoside triphosphate hydrolases"/>
    <property type="match status" value="1"/>
</dbReference>
<organism evidence="4 5">
    <name type="scientific">Stomatobaculum longum</name>
    <dbReference type="NCBI Taxonomy" id="796942"/>
    <lineage>
        <taxon>Bacteria</taxon>
        <taxon>Bacillati</taxon>
        <taxon>Bacillota</taxon>
        <taxon>Clostridia</taxon>
        <taxon>Lachnospirales</taxon>
        <taxon>Lachnospiraceae</taxon>
        <taxon>Stomatobaculum</taxon>
    </lineage>
</organism>
<feature type="domain" description="Cobalamin biosynthesis central region" evidence="3">
    <location>
        <begin position="128"/>
        <end position="208"/>
    </location>
</feature>
<dbReference type="InterPro" id="IPR038029">
    <property type="entry name" value="GbiG_N_sf"/>
</dbReference>
<dbReference type="InterPro" id="IPR027417">
    <property type="entry name" value="P-loop_NTPase"/>
</dbReference>
<dbReference type="RefSeq" id="WP_009532376.1">
    <property type="nucleotide sequence ID" value="NZ_JH590861.1"/>
</dbReference>
<dbReference type="EMBL" id="AGEL01000004">
    <property type="protein sequence ID" value="EHO17689.1"/>
    <property type="molecule type" value="Genomic_DNA"/>
</dbReference>
<keyword evidence="5" id="KW-1185">Reference proteome</keyword>
<dbReference type="PANTHER" id="PTHR37477">
    <property type="entry name" value="COBALT-PRECORRIN-5A HYDROLASE"/>
    <property type="match status" value="1"/>
</dbReference>
<proteinExistence type="predicted"/>
<evidence type="ECO:0000259" key="3">
    <source>
        <dbReference type="Pfam" id="PF11761"/>
    </source>
</evidence>
<dbReference type="Gene3D" id="3.40.50.11220">
    <property type="match status" value="1"/>
</dbReference>
<dbReference type="AlphaFoldDB" id="A0AA36Y653"/>
<dbReference type="Gene3D" id="3.40.50.300">
    <property type="entry name" value="P-loop containing nucleotide triphosphate hydrolases"/>
    <property type="match status" value="1"/>
</dbReference>
<dbReference type="InterPro" id="IPR052553">
    <property type="entry name" value="CbiG_hydrolase"/>
</dbReference>
<evidence type="ECO:0000259" key="1">
    <source>
        <dbReference type="Pfam" id="PF01890"/>
    </source>
</evidence>
<dbReference type="InterPro" id="IPR002750">
    <property type="entry name" value="CobE/GbiG_C"/>
</dbReference>
<name>A0AA36Y653_9FIRM</name>
<dbReference type="Pfam" id="PF02283">
    <property type="entry name" value="CobU"/>
    <property type="match status" value="1"/>
</dbReference>
<dbReference type="SUPFAM" id="SSF159672">
    <property type="entry name" value="CbiG N-terminal domain-like"/>
    <property type="match status" value="1"/>
</dbReference>
<dbReference type="GO" id="GO:0043752">
    <property type="term" value="F:adenosylcobinamide kinase activity"/>
    <property type="evidence" value="ECO:0007669"/>
    <property type="project" value="InterPro"/>
</dbReference>
<comment type="caution">
    <text evidence="4">The sequence shown here is derived from an EMBL/GenBank/DDBJ whole genome shotgun (WGS) entry which is preliminary data.</text>
</comment>
<accession>A0AA36Y653</accession>
<dbReference type="PANTHER" id="PTHR37477:SF1">
    <property type="entry name" value="COBALT-PRECORRIN-5A HYDROLASE"/>
    <property type="match status" value="1"/>
</dbReference>
<dbReference type="InterPro" id="IPR036518">
    <property type="entry name" value="CobE/GbiG_C_sf"/>
</dbReference>
<dbReference type="Gene3D" id="3.30.420.180">
    <property type="entry name" value="CobE/GbiG C-terminal domain"/>
    <property type="match status" value="1"/>
</dbReference>
<evidence type="ECO:0000259" key="2">
    <source>
        <dbReference type="Pfam" id="PF11760"/>
    </source>
</evidence>
<dbReference type="Pfam" id="PF11760">
    <property type="entry name" value="CbiG_N"/>
    <property type="match status" value="1"/>
</dbReference>
<dbReference type="SUPFAM" id="SSF159664">
    <property type="entry name" value="CobE/GbiG C-terminal domain-like"/>
    <property type="match status" value="1"/>
</dbReference>
<evidence type="ECO:0000313" key="4">
    <source>
        <dbReference type="EMBL" id="EHO17689.1"/>
    </source>
</evidence>
<evidence type="ECO:0008006" key="6">
    <source>
        <dbReference type="Google" id="ProtNLM"/>
    </source>
</evidence>
<dbReference type="Pfam" id="PF01890">
    <property type="entry name" value="CbiG_C"/>
    <property type="match status" value="1"/>
</dbReference>
<dbReference type="GO" id="GO:0000166">
    <property type="term" value="F:nucleotide binding"/>
    <property type="evidence" value="ECO:0007669"/>
    <property type="project" value="InterPro"/>
</dbReference>
<evidence type="ECO:0000313" key="5">
    <source>
        <dbReference type="Proteomes" id="UP000018466"/>
    </source>
</evidence>
<dbReference type="Proteomes" id="UP000018466">
    <property type="component" value="Unassembled WGS sequence"/>
</dbReference>
<feature type="domain" description="Cobalamin synthesis G N-terminal" evidence="2">
    <location>
        <begin position="44"/>
        <end position="123"/>
    </location>
</feature>
<feature type="domain" description="CobE/GbiG C-terminal" evidence="1">
    <location>
        <begin position="212"/>
        <end position="326"/>
    </location>
</feature>
<dbReference type="GO" id="GO:0009236">
    <property type="term" value="P:cobalamin biosynthetic process"/>
    <property type="evidence" value="ECO:0007669"/>
    <property type="project" value="InterPro"/>
</dbReference>
<sequence length="474" mass="51178">MEGLQRKKTGEFASFSYTERGKELAARVSALLTEAGYRYVGAEVEEAFRRCDLLVFVGASGIAVRKIAPYVRDKFQDPAVLCLDEYGRFVIPLLSGHVGGANAFARFLGRKLGAAVAVSTATDLNRRFAVDVFAVQNGLRIGSREKAKRVSAALLRGEEVAFLTDFPLRDTEKLPEGLVAKPPAEGQLCIRISAAPDPEAENCLVLTPPIYCLGVGCRKGTPVEAFRSAAELFLKKQNITKDALFSIASIDLKREETAVLALAEDFAVPAVFFTAEELRAVPGNFESSAFVEKTTGVGAVAARAAASCAPIRVAGKTVVDGATFALYRRDFTPVFAESEDTAGFLFLAGARYQGKRAFAVSLQREGRISAYREVPKQWIDCLTAAALREDNALFTAELKRAVTALAAEARSRREALLLDSIGGGLVPIDRRERALRDAVGRLQCALAAAADEVYLLELGIARPLKKFGESVEKL</sequence>
<dbReference type="InterPro" id="IPR003203">
    <property type="entry name" value="CobU/CobP"/>
</dbReference>
<protein>
    <recommendedName>
        <fullName evidence="6">Adenosylcobinamide-phosphate guanylyltransferase</fullName>
    </recommendedName>
</protein>
<reference evidence="4 5" key="1">
    <citation type="submission" date="2011-10" db="EMBL/GenBank/DDBJ databases">
        <title>The Genome Sequence of Lachnospiraceae bacterium ACC2.</title>
        <authorList>
            <consortium name="The Broad Institute Genome Sequencing Platform"/>
            <person name="Earl A."/>
            <person name="Ward D."/>
            <person name="Feldgarden M."/>
            <person name="Gevers D."/>
            <person name="Sizova M."/>
            <person name="Hazen A."/>
            <person name="Epstein S."/>
            <person name="Young S.K."/>
            <person name="Zeng Q."/>
            <person name="Gargeya S."/>
            <person name="Fitzgerald M."/>
            <person name="Haas B."/>
            <person name="Abouelleil A."/>
            <person name="Alvarado L."/>
            <person name="Arachchi H.M."/>
            <person name="Berlin A."/>
            <person name="Brown A."/>
            <person name="Chapman S.B."/>
            <person name="Chen Z."/>
            <person name="Dunbar C."/>
            <person name="Freedman E."/>
            <person name="Gearin G."/>
            <person name="Goldberg J."/>
            <person name="Griggs A."/>
            <person name="Gujja S."/>
            <person name="Heiman D."/>
            <person name="Howarth C."/>
            <person name="Larson L."/>
            <person name="Lui A."/>
            <person name="MacDonald P.J.P."/>
            <person name="Montmayeur A."/>
            <person name="Murphy C."/>
            <person name="Neiman D."/>
            <person name="Pearson M."/>
            <person name="Priest M."/>
            <person name="Roberts A."/>
            <person name="Saif S."/>
            <person name="Shea T."/>
            <person name="Shenoy N."/>
            <person name="Sisk P."/>
            <person name="Stolte C."/>
            <person name="Sykes S."/>
            <person name="Wortman J."/>
            <person name="Nusbaum C."/>
            <person name="Birren B."/>
        </authorList>
    </citation>
    <scope>NUCLEOTIDE SEQUENCE [LARGE SCALE GENOMIC DNA]</scope>
    <source>
        <strain evidence="4 5">ACC2</strain>
    </source>
</reference>
<dbReference type="InterPro" id="IPR021745">
    <property type="entry name" value="CbiG_mid"/>
</dbReference>
<dbReference type="Pfam" id="PF11761">
    <property type="entry name" value="CbiG_mid"/>
    <property type="match status" value="1"/>
</dbReference>
<dbReference type="GeneID" id="86941802"/>